<dbReference type="InterPro" id="IPR000048">
    <property type="entry name" value="IQ_motif_EF-hand-BS"/>
</dbReference>
<dbReference type="GO" id="GO:0000922">
    <property type="term" value="C:spindle pole"/>
    <property type="evidence" value="ECO:0007669"/>
    <property type="project" value="TreeGrafter"/>
</dbReference>
<feature type="compositionally biased region" description="Basic and acidic residues" evidence="5">
    <location>
        <begin position="1708"/>
        <end position="1738"/>
    </location>
</feature>
<organism evidence="6 7">
    <name type="scientific">Ceutorhynchus assimilis</name>
    <name type="common">cabbage seed weevil</name>
    <dbReference type="NCBI Taxonomy" id="467358"/>
    <lineage>
        <taxon>Eukaryota</taxon>
        <taxon>Metazoa</taxon>
        <taxon>Ecdysozoa</taxon>
        <taxon>Arthropoda</taxon>
        <taxon>Hexapoda</taxon>
        <taxon>Insecta</taxon>
        <taxon>Pterygota</taxon>
        <taxon>Neoptera</taxon>
        <taxon>Endopterygota</taxon>
        <taxon>Coleoptera</taxon>
        <taxon>Polyphaga</taxon>
        <taxon>Cucujiformia</taxon>
        <taxon>Curculionidae</taxon>
        <taxon>Ceutorhynchinae</taxon>
        <taxon>Ceutorhynchus</taxon>
    </lineage>
</organism>
<dbReference type="PANTHER" id="PTHR22706">
    <property type="entry name" value="ASSEMBLY FACTOR FOR SPINDLE MICROTUBULES"/>
    <property type="match status" value="1"/>
</dbReference>
<feature type="compositionally biased region" description="Polar residues" evidence="5">
    <location>
        <begin position="1888"/>
        <end position="1897"/>
    </location>
</feature>
<evidence type="ECO:0000256" key="2">
    <source>
        <dbReference type="ARBA" id="ARBA00022490"/>
    </source>
</evidence>
<feature type="compositionally biased region" description="Basic and acidic residues" evidence="5">
    <location>
        <begin position="2111"/>
        <end position="2131"/>
    </location>
</feature>
<feature type="compositionally biased region" description="Low complexity" evidence="5">
    <location>
        <begin position="665"/>
        <end position="675"/>
    </location>
</feature>
<dbReference type="CDD" id="cd12100">
    <property type="entry name" value="DD_CABYR_SP17"/>
    <property type="match status" value="1"/>
</dbReference>
<feature type="region of interest" description="Disordered" evidence="5">
    <location>
        <begin position="611"/>
        <end position="652"/>
    </location>
</feature>
<dbReference type="GO" id="GO:0007051">
    <property type="term" value="P:spindle organization"/>
    <property type="evidence" value="ECO:0007669"/>
    <property type="project" value="TreeGrafter"/>
</dbReference>
<keyword evidence="4" id="KW-0112">Calmodulin-binding</keyword>
<feature type="region of interest" description="Disordered" evidence="5">
    <location>
        <begin position="2473"/>
        <end position="2533"/>
    </location>
</feature>
<proteinExistence type="predicted"/>
<feature type="compositionally biased region" description="Basic and acidic residues" evidence="5">
    <location>
        <begin position="1967"/>
        <end position="1988"/>
    </location>
</feature>
<dbReference type="Gene3D" id="1.20.890.10">
    <property type="entry name" value="cAMP-dependent protein kinase regulatory subunit, dimerization-anchoring domain"/>
    <property type="match status" value="1"/>
</dbReference>
<evidence type="ECO:0000256" key="4">
    <source>
        <dbReference type="ARBA" id="ARBA00022860"/>
    </source>
</evidence>
<dbReference type="GO" id="GO:0051295">
    <property type="term" value="P:establishment of meiotic spindle localization"/>
    <property type="evidence" value="ECO:0007669"/>
    <property type="project" value="TreeGrafter"/>
</dbReference>
<dbReference type="SUPFAM" id="SSF47391">
    <property type="entry name" value="Dimerization-anchoring domain of cAMP-dependent PK regulatory subunit"/>
    <property type="match status" value="1"/>
</dbReference>
<feature type="compositionally biased region" description="Basic and acidic residues" evidence="5">
    <location>
        <begin position="1169"/>
        <end position="1192"/>
    </location>
</feature>
<dbReference type="EMBL" id="OU892278">
    <property type="protein sequence ID" value="CAH1126612.1"/>
    <property type="molecule type" value="Genomic_DNA"/>
</dbReference>
<feature type="compositionally biased region" description="Basic and acidic residues" evidence="5">
    <location>
        <begin position="1002"/>
        <end position="1030"/>
    </location>
</feature>
<feature type="compositionally biased region" description="Basic and acidic residues" evidence="5">
    <location>
        <begin position="1898"/>
        <end position="1908"/>
    </location>
</feature>
<feature type="compositionally biased region" description="Basic and acidic residues" evidence="5">
    <location>
        <begin position="522"/>
        <end position="536"/>
    </location>
</feature>
<feature type="region of interest" description="Disordered" evidence="5">
    <location>
        <begin position="838"/>
        <end position="1030"/>
    </location>
</feature>
<feature type="compositionally biased region" description="Basic and acidic residues" evidence="5">
    <location>
        <begin position="875"/>
        <end position="884"/>
    </location>
</feature>
<dbReference type="GO" id="GO:0005737">
    <property type="term" value="C:cytoplasm"/>
    <property type="evidence" value="ECO:0007669"/>
    <property type="project" value="UniProtKB-SubCell"/>
</dbReference>
<dbReference type="PROSITE" id="PS50096">
    <property type="entry name" value="IQ"/>
    <property type="match status" value="5"/>
</dbReference>
<feature type="compositionally biased region" description="Polar residues" evidence="5">
    <location>
        <begin position="281"/>
        <end position="299"/>
    </location>
</feature>
<feature type="compositionally biased region" description="Polar residues" evidence="5">
    <location>
        <begin position="565"/>
        <end position="578"/>
    </location>
</feature>
<feature type="compositionally biased region" description="Polar residues" evidence="5">
    <location>
        <begin position="315"/>
        <end position="333"/>
    </location>
</feature>
<dbReference type="GO" id="GO:0000278">
    <property type="term" value="P:mitotic cell cycle"/>
    <property type="evidence" value="ECO:0007669"/>
    <property type="project" value="TreeGrafter"/>
</dbReference>
<keyword evidence="2" id="KW-0963">Cytoplasm</keyword>
<feature type="compositionally biased region" description="Basic and acidic residues" evidence="5">
    <location>
        <begin position="684"/>
        <end position="700"/>
    </location>
</feature>
<protein>
    <recommendedName>
        <fullName evidence="8">RIIa domain-containing protein</fullName>
    </recommendedName>
</protein>
<evidence type="ECO:0000256" key="3">
    <source>
        <dbReference type="ARBA" id="ARBA00022737"/>
    </source>
</evidence>
<feature type="compositionally biased region" description="Polar residues" evidence="5">
    <location>
        <begin position="2224"/>
        <end position="2235"/>
    </location>
</feature>
<dbReference type="Pfam" id="PF00612">
    <property type="entry name" value="IQ"/>
    <property type="match status" value="5"/>
</dbReference>
<feature type="region of interest" description="Disordered" evidence="5">
    <location>
        <begin position="1590"/>
        <end position="1675"/>
    </location>
</feature>
<dbReference type="InterPro" id="IPR051185">
    <property type="entry name" value="ASPM"/>
</dbReference>
<dbReference type="Proteomes" id="UP001152799">
    <property type="component" value="Chromosome 2"/>
</dbReference>
<feature type="compositionally biased region" description="Polar residues" evidence="5">
    <location>
        <begin position="922"/>
        <end position="937"/>
    </location>
</feature>
<dbReference type="InterPro" id="IPR047579">
    <property type="entry name" value="DD_CABYR_SP17"/>
</dbReference>
<feature type="region of interest" description="Disordered" evidence="5">
    <location>
        <begin position="554"/>
        <end position="594"/>
    </location>
</feature>
<dbReference type="PANTHER" id="PTHR22706:SF1">
    <property type="entry name" value="ASSEMBLY FACTOR FOR SPINDLE MICROTUBULES"/>
    <property type="match status" value="1"/>
</dbReference>
<feature type="compositionally biased region" description="Basic and acidic residues" evidence="5">
    <location>
        <begin position="721"/>
        <end position="736"/>
    </location>
</feature>
<feature type="compositionally biased region" description="Basic and acidic residues" evidence="5">
    <location>
        <begin position="388"/>
        <end position="401"/>
    </location>
</feature>
<evidence type="ECO:0000313" key="7">
    <source>
        <dbReference type="Proteomes" id="UP001152799"/>
    </source>
</evidence>
<feature type="region of interest" description="Disordered" evidence="5">
    <location>
        <begin position="665"/>
        <end position="739"/>
    </location>
</feature>
<feature type="compositionally biased region" description="Basic and acidic residues" evidence="5">
    <location>
        <begin position="1629"/>
        <end position="1646"/>
    </location>
</feature>
<feature type="region of interest" description="Disordered" evidence="5">
    <location>
        <begin position="1708"/>
        <end position="1810"/>
    </location>
</feature>
<feature type="region of interest" description="Disordered" evidence="5">
    <location>
        <begin position="1923"/>
        <end position="2083"/>
    </location>
</feature>
<feature type="compositionally biased region" description="Basic and acidic residues" evidence="5">
    <location>
        <begin position="1309"/>
        <end position="1331"/>
    </location>
</feature>
<feature type="region of interest" description="Disordered" evidence="5">
    <location>
        <begin position="79"/>
        <end position="204"/>
    </location>
</feature>
<dbReference type="Gene3D" id="1.20.5.190">
    <property type="match status" value="2"/>
</dbReference>
<feature type="region of interest" description="Disordered" evidence="5">
    <location>
        <begin position="1307"/>
        <end position="1331"/>
    </location>
</feature>
<evidence type="ECO:0008006" key="8">
    <source>
        <dbReference type="Google" id="ProtNLM"/>
    </source>
</evidence>
<feature type="region of interest" description="Disordered" evidence="5">
    <location>
        <begin position="1434"/>
        <end position="1456"/>
    </location>
</feature>
<feature type="region of interest" description="Disordered" evidence="5">
    <location>
        <begin position="279"/>
        <end position="339"/>
    </location>
</feature>
<feature type="compositionally biased region" description="Basic residues" evidence="5">
    <location>
        <begin position="95"/>
        <end position="106"/>
    </location>
</feature>
<feature type="compositionally biased region" description="Polar residues" evidence="5">
    <location>
        <begin position="708"/>
        <end position="720"/>
    </location>
</feature>
<keyword evidence="7" id="KW-1185">Reference proteome</keyword>
<dbReference type="CDD" id="cd23767">
    <property type="entry name" value="IQCD"/>
    <property type="match status" value="2"/>
</dbReference>
<gene>
    <name evidence="6" type="ORF">CEUTPL_LOCUS5453</name>
</gene>
<feature type="compositionally biased region" description="Polar residues" evidence="5">
    <location>
        <begin position="2060"/>
        <end position="2072"/>
    </location>
</feature>
<evidence type="ECO:0000313" key="6">
    <source>
        <dbReference type="EMBL" id="CAH1126612.1"/>
    </source>
</evidence>
<feature type="compositionally biased region" description="Basic and acidic residues" evidence="5">
    <location>
        <begin position="1859"/>
        <end position="1873"/>
    </location>
</feature>
<feature type="compositionally biased region" description="Basic and acidic residues" evidence="5">
    <location>
        <begin position="1935"/>
        <end position="1959"/>
    </location>
</feature>
<sequence>MHAFAKKDTDNLGMIVKRVSVPIGLEELMEGLTKEVLLKKPKDLYIFASEYFSHLVNIRDQTTDRKTYPIRSIQSITHLKPPDIVQGKKITTTRPTRHLSRQKSMRSKSPVVSKNMQTESKRHSTRKSQDHKENVKEPSKPLVKRERSTSTTKKDSSTPRSISSVQSTPREKRQNSNSRLKLNDDSNKNVVKQPKARSESKSFISAGSELENEIGAKKILPEDIKKTSQDILDSDIWAATTNLKQVSKLENTSDKGIIKTNKSENLDFVNIDTEMEDSGCDNRSSISNNDAISEQSELLNKTREEETEKIEKNMQETTIKSNNNSIVGGTNDSEVYDKMEEIEKELSARETNSMNKNVEGITDTTVGKAIEKYSTDLDKNVKDATNKTLEEVEARTDDPEKTNNLPDGQVNETYISASDEINEPHGTGSEVEANKTSLDTKKEVAKEDDEVKEANKIGTENTFTSNVAEIEENPETKEDHTNTELSKNILDIEEEKTLANGDYSGNEVIATKDDPNNVQLEAENKDDLNLNKKDGRAISNENEGKYCEAIKELEGKEKNGDEFNNIKQQSEDYSNNKGIEQIKNDQECGSENLKENLAEDKRAIEQLEIKAVADQNTSSDSIASEDNNSSKSVEKDKNPGENVLNIQMKSMDDSNDVLIVSISSPKIGESSSENSEVPKLAQPKPKEDAIEKTNFFRENEEMGAAENNKVTSDNNLNIEINSEKTSSEPEAKKIEVEADNNDASLEVTAKDGQNEDILSKFDAAKKEIIIAKEDIVNSNAKPEEPKNTHSLEVNKAVKHSSLDLSIDKPPTQKPYLTTEKTLAFNSVKDLLDFDNTLMNKNDEENNSSEESNQLKLIIVENESMDDNIPSQKSSNNDRNKRSITIEEIEETGLNDNSENSKDNKVTLVSSTEENQGIKPKTLDSQDTSLDQDFITTDSSDKESANDGNSVSKIENGSLISEQNEKSVSESQDNKPLEKDELRSENADQPIIKKTGSESVIEEGDKIKIEKHTAGVSEENTKDVADNPDVRKAPKIGDIEQVATVIEVISNIFNSKSTEKSSINEIRHYLNNFLQNEQSNVFHGEKSQQSSIESFKNDKNSKKKSMLPKSKQERPLSQTNLLNNKKPDSDAKFRRARSVGLIKTPETESRSKIPTSARRSASRRPLVRQLEADSKELEEKLKSTSKGSGDESLKNINGLAKDDVLIAKTILKGVEGAEKHIELIEEHLSNLENGEVKYDPKKLREEIEASSEKSHERKFSTTNTDKELSKKLPLDRLSNAALVIQKIWKGFQAKKFLRENRTFGVDNDEKEANIEQDDKSKTENLGDSKDANVPIDKKEEEAAIKIQSAWKGLVVRRMLRNKQNSFNKDERAIITIQAIVRGFLQRIKYEKLKIKKIKTIKEADTKINSGDDKGLGVGAGASTTDQNVEKDLAKNITEEEKDNENKIVNSSNEHQEEKIAELKLESNSSKVVHSKEEEKSKMVKDSIGILQIGKDSINSKEESNNLASGQKSSALLNSQTASQDLLHSSEFHATAFFPRSSKSLDAFDPKEAESVSLSEAGNLKHSSEFHDIVVTPLPSNESDVNIVEVSKMISPGTSQDQVVKHSNTSSQEVISQKDEDQKNSIGAKGENIELKDVANDERGKDQMDNLNTTSYTKDADKNLKDVNVGGDDVLKGSKVDEVDKDSYSIKTAVEENDFENTDAKVVDGDKTNVGKAEDKYDKSEDVNNKSFRENKLGDKLDDEATVNESIHVKTAEAGNSSEAILEAIDNKDDPKTEESRSTLDKNVASKDSEQSTANAENVEGKLEKSVDNINLINAPDESKISTTDNVGKLKKAVPDKICKDNAIDEISSSKSLKVSSTEEKIENEAEHKNAEVNGTNLCGKEEIVESTNIQSQNGKTDKSSMTKLGHEPTVDLVNLFATAKTNEDLTTNSNIEKNKAKDLDGNNEDETNKDSKKEIVEDLQTTNKNEDIDTKHAKNLGSKEIESREASQTTNDKSGDIAGDETGKTINTVNEKESEFINVPKNELENLPQTGLNGEKSSEVKACEAQTNDNKEETSNPKETNNSVDQGNKMNEKPDFYRSDTVVEPEIIKKYIPHLHESSTDSEPPQQDGKDDNNNTSKDETDLEKDVRSTVKKMLSTTPLEMEITEAVKNIIDTPIEKPKFDSMMSVDTVLKHLPEVPTEEIPKTIVQKNLENIKQNTAVSEDFKQIKDKNNEIHTQISQNKTFDNDGSSGSLEMPTDEVSSMDSTVTVILKPKQDKDANEMKKLSNKALSTSAIEDHVVLLDQVQNSLLDQLSGKPLDTKSKFDIDQLRKELHDASTMYTNEDHENDNDHEVMDYLYDFEPEDEAYDTRMVRTPLRELPDIAEETESKEEDGFCGTSHLNNEAEIIQPPKSHEIIIDNHSIKIDKDDQKLLHSSELHDSVLVPTPYEFLHPSHIENANLKHTSEFHDTVVLPLPSGSDVTITNASNQASLEEHGNETSPQVPPGASKTVTSPSRRRSPQNRIGDFAHAQLKDTSPTGPKPDGSSHSSFFTSLVSPRTVNQNMESERNNNNNKRNNAIVPTAEKKMEVQAATKIQAGFRGYQVRKQLKAKTAATDQKRLLRKRSSRENMKEANLEEQSAVKIQAGVRGFLVRRRQRKQVSGSASA</sequence>
<feature type="compositionally biased region" description="Basic and acidic residues" evidence="5">
    <location>
        <begin position="300"/>
        <end position="314"/>
    </location>
</feature>
<evidence type="ECO:0000256" key="1">
    <source>
        <dbReference type="ARBA" id="ARBA00004496"/>
    </source>
</evidence>
<feature type="region of interest" description="Disordered" evidence="5">
    <location>
        <begin position="1852"/>
        <end position="1908"/>
    </location>
</feature>
<feature type="compositionally biased region" description="Basic and acidic residues" evidence="5">
    <location>
        <begin position="962"/>
        <end position="985"/>
    </location>
</feature>
<feature type="compositionally biased region" description="Basic and acidic residues" evidence="5">
    <location>
        <begin position="580"/>
        <end position="594"/>
    </location>
</feature>
<dbReference type="OrthoDB" id="6784878at2759"/>
<comment type="subcellular location">
    <subcellularLocation>
        <location evidence="1">Cytoplasm</location>
    </subcellularLocation>
</comment>
<evidence type="ECO:0000256" key="5">
    <source>
        <dbReference type="SAM" id="MobiDB-lite"/>
    </source>
</evidence>
<feature type="region of interest" description="Disordered" evidence="5">
    <location>
        <begin position="388"/>
        <end position="536"/>
    </location>
</feature>
<feature type="compositionally biased region" description="Polar residues" evidence="5">
    <location>
        <begin position="945"/>
        <end position="961"/>
    </location>
</feature>
<feature type="compositionally biased region" description="Polar residues" evidence="5">
    <location>
        <begin position="1081"/>
        <end position="1093"/>
    </location>
</feature>
<feature type="compositionally biased region" description="Basic and acidic residues" evidence="5">
    <location>
        <begin position="1767"/>
        <end position="1792"/>
    </location>
</feature>
<reference evidence="6" key="1">
    <citation type="submission" date="2022-01" db="EMBL/GenBank/DDBJ databases">
        <authorList>
            <person name="King R."/>
        </authorList>
    </citation>
    <scope>NUCLEOTIDE SEQUENCE</scope>
</reference>
<feature type="region of interest" description="Disordered" evidence="5">
    <location>
        <begin position="2224"/>
        <end position="2248"/>
    </location>
</feature>
<feature type="compositionally biased region" description="Polar residues" evidence="5">
    <location>
        <begin position="1594"/>
        <end position="1613"/>
    </location>
</feature>
<dbReference type="GO" id="GO:0005516">
    <property type="term" value="F:calmodulin binding"/>
    <property type="evidence" value="ECO:0007669"/>
    <property type="project" value="UniProtKB-KW"/>
</dbReference>
<accession>A0A9P0GRV9</accession>
<feature type="region of interest" description="Disordered" evidence="5">
    <location>
        <begin position="1081"/>
        <end position="1192"/>
    </location>
</feature>
<feature type="compositionally biased region" description="Polar residues" evidence="5">
    <location>
        <begin position="614"/>
        <end position="631"/>
    </location>
</feature>
<dbReference type="SMART" id="SM00015">
    <property type="entry name" value="IQ"/>
    <property type="match status" value="5"/>
</dbReference>
<feature type="compositionally biased region" description="Polar residues" evidence="5">
    <location>
        <begin position="402"/>
        <end position="416"/>
    </location>
</feature>
<feature type="region of interest" description="Disordered" evidence="5">
    <location>
        <begin position="2098"/>
        <end position="2131"/>
    </location>
</feature>
<feature type="compositionally biased region" description="Polar residues" evidence="5">
    <location>
        <begin position="458"/>
        <end position="467"/>
    </location>
</feature>
<feature type="region of interest" description="Disordered" evidence="5">
    <location>
        <begin position="1246"/>
        <end position="1265"/>
    </location>
</feature>
<feature type="compositionally biased region" description="Basic and acidic residues" evidence="5">
    <location>
        <begin position="119"/>
        <end position="157"/>
    </location>
</feature>
<keyword evidence="3" id="KW-0677">Repeat</keyword>
<name>A0A9P0GRV9_9CUCU</name>